<dbReference type="Gene3D" id="2.60.120.260">
    <property type="entry name" value="Galactose-binding domain-like"/>
    <property type="match status" value="1"/>
</dbReference>
<comment type="caution">
    <text evidence="2">The sequence shown here is derived from an EMBL/GenBank/DDBJ whole genome shotgun (WGS) entry which is preliminary data.</text>
</comment>
<dbReference type="Gene3D" id="3.40.30.10">
    <property type="entry name" value="Glutaredoxin"/>
    <property type="match status" value="1"/>
</dbReference>
<name>A0ABS2A498_9ACTN</name>
<dbReference type="SUPFAM" id="SSF52833">
    <property type="entry name" value="Thioredoxin-like"/>
    <property type="match status" value="1"/>
</dbReference>
<dbReference type="PANTHER" id="PTHR42852:SF13">
    <property type="entry name" value="PROTEIN DIPZ"/>
    <property type="match status" value="1"/>
</dbReference>
<organism evidence="2 3">
    <name type="scientific">Paractinoplanes ovalisporus</name>
    <dbReference type="NCBI Taxonomy" id="2810368"/>
    <lineage>
        <taxon>Bacteria</taxon>
        <taxon>Bacillati</taxon>
        <taxon>Actinomycetota</taxon>
        <taxon>Actinomycetes</taxon>
        <taxon>Micromonosporales</taxon>
        <taxon>Micromonosporaceae</taxon>
        <taxon>Paractinoplanes</taxon>
    </lineage>
</organism>
<reference evidence="2 3" key="1">
    <citation type="submission" date="2021-01" db="EMBL/GenBank/DDBJ databases">
        <title>Actinoplanes sp. nov. LDG1-06 isolated from lichen.</title>
        <authorList>
            <person name="Saeng-In P."/>
            <person name="Phongsopitanun W."/>
            <person name="Kanchanasin P."/>
            <person name="Yuki M."/>
            <person name="Kudo T."/>
            <person name="Ohkuma M."/>
            <person name="Tanasupawat S."/>
        </authorList>
    </citation>
    <scope>NUCLEOTIDE SEQUENCE [LARGE SCALE GENOMIC DNA]</scope>
    <source>
        <strain evidence="2 3">LDG1-06</strain>
    </source>
</reference>
<dbReference type="EMBL" id="JAENHP010000001">
    <property type="protein sequence ID" value="MBM2614642.1"/>
    <property type="molecule type" value="Genomic_DNA"/>
</dbReference>
<evidence type="ECO:0000313" key="2">
    <source>
        <dbReference type="EMBL" id="MBM2614642.1"/>
    </source>
</evidence>
<accession>A0ABS2A498</accession>
<proteinExistence type="predicted"/>
<protein>
    <submittedName>
        <fullName evidence="2">Thioredoxin</fullName>
    </submittedName>
</protein>
<sequence>MRAPSLDEAEWLDSGPRDLDGHVVLYDFWTLTCVNWLRTAPWRRAWWRAYRDDGLVVVGVHTPEFAFEHDPDLIRRAVATRGIDYPVVVDSDYAVWKAFDNHFWPALYLADRHGMIRDTHFGEGRYAETERTIQRLLGVARPATVVEARGVEAEADWERLRTPETYLGYARGERSASVGGPHAYSYPGFLGSNQWALAGDWALTSEYASVQAPGGSIAFRFEARDANLVLTTPASPVPFQVFLDGEPPGDAHGEDTAPDGRGVLTEGRMYQLIRQPGPFGERHLEIVFTEAGAQAYVFTFG</sequence>
<dbReference type="PANTHER" id="PTHR42852">
    <property type="entry name" value="THIOL:DISULFIDE INTERCHANGE PROTEIN DSBE"/>
    <property type="match status" value="1"/>
</dbReference>
<dbReference type="Proteomes" id="UP000632138">
    <property type="component" value="Unassembled WGS sequence"/>
</dbReference>
<dbReference type="RefSeq" id="WP_203374517.1">
    <property type="nucleotide sequence ID" value="NZ_JAENHP010000001.1"/>
</dbReference>
<dbReference type="InterPro" id="IPR041017">
    <property type="entry name" value="Thioredoxin_10"/>
</dbReference>
<evidence type="ECO:0000259" key="1">
    <source>
        <dbReference type="Pfam" id="PF17991"/>
    </source>
</evidence>
<dbReference type="Pfam" id="PF17991">
    <property type="entry name" value="Thioredoxin_10"/>
    <property type="match status" value="1"/>
</dbReference>
<keyword evidence="3" id="KW-1185">Reference proteome</keyword>
<dbReference type="InterPro" id="IPR050553">
    <property type="entry name" value="Thioredoxin_ResA/DsbE_sf"/>
</dbReference>
<evidence type="ECO:0000313" key="3">
    <source>
        <dbReference type="Proteomes" id="UP000632138"/>
    </source>
</evidence>
<gene>
    <name evidence="2" type="ORF">JIG36_03615</name>
</gene>
<feature type="domain" description="DipZ thioredoxin-like C-terminal" evidence="1">
    <location>
        <begin position="162"/>
        <end position="301"/>
    </location>
</feature>
<dbReference type="InterPro" id="IPR036249">
    <property type="entry name" value="Thioredoxin-like_sf"/>
</dbReference>